<dbReference type="RefSeq" id="WP_202008123.1">
    <property type="nucleotide sequence ID" value="NZ_JAERRB010000002.1"/>
</dbReference>
<keyword evidence="1" id="KW-0175">Coiled coil</keyword>
<organism evidence="2 3">
    <name type="scientific">Chryseolinea lacunae</name>
    <dbReference type="NCBI Taxonomy" id="2801331"/>
    <lineage>
        <taxon>Bacteria</taxon>
        <taxon>Pseudomonadati</taxon>
        <taxon>Bacteroidota</taxon>
        <taxon>Cytophagia</taxon>
        <taxon>Cytophagales</taxon>
        <taxon>Fulvivirgaceae</taxon>
        <taxon>Chryseolinea</taxon>
    </lineage>
</organism>
<comment type="caution">
    <text evidence="2">The sequence shown here is derived from an EMBL/GenBank/DDBJ whole genome shotgun (WGS) entry which is preliminary data.</text>
</comment>
<protein>
    <recommendedName>
        <fullName evidence="4">Cell wall anchor protein</fullName>
    </recommendedName>
</protein>
<dbReference type="EMBL" id="JAERRB010000002">
    <property type="protein sequence ID" value="MBL0740740.1"/>
    <property type="molecule type" value="Genomic_DNA"/>
</dbReference>
<evidence type="ECO:0000313" key="3">
    <source>
        <dbReference type="Proteomes" id="UP000613030"/>
    </source>
</evidence>
<evidence type="ECO:0000256" key="1">
    <source>
        <dbReference type="SAM" id="Coils"/>
    </source>
</evidence>
<gene>
    <name evidence="2" type="ORF">JI741_05895</name>
</gene>
<sequence length="272" mass="29556">MKIIAITLLSGLSFTCHGQWSTTGSDRIRTDYSVGIGPTEACAFMNSNQAAAPTYDGPDKVLTISAAAPTNTTYEGRPILEFARNVNNYSNGAKVGGIYFTNSGGQKDQHRQVAGIWSERTSYSVVPNGVGARLVFMTKRDGAGVQNKMTFDQDGNLGIGVADTKGYKLAVAGKAVAEEVVVKLQGSWPDYVFEGDYKIPTLLELNAFIQQHKHLPGVPSQSDIAQVGINLGNMDAVLLKKIEELTLYVIELKNDVERLKEENEKLTSSYKK</sequence>
<evidence type="ECO:0000313" key="2">
    <source>
        <dbReference type="EMBL" id="MBL0740740.1"/>
    </source>
</evidence>
<keyword evidence="3" id="KW-1185">Reference proteome</keyword>
<feature type="coiled-coil region" evidence="1">
    <location>
        <begin position="242"/>
        <end position="269"/>
    </location>
</feature>
<proteinExistence type="predicted"/>
<dbReference type="Proteomes" id="UP000613030">
    <property type="component" value="Unassembled WGS sequence"/>
</dbReference>
<reference evidence="2 3" key="1">
    <citation type="submission" date="2021-01" db="EMBL/GenBank/DDBJ databases">
        <title>Chryseolinea sp. Jin1 Genome sequencing and assembly.</title>
        <authorList>
            <person name="Kim I."/>
        </authorList>
    </citation>
    <scope>NUCLEOTIDE SEQUENCE [LARGE SCALE GENOMIC DNA]</scope>
    <source>
        <strain evidence="2 3">Jin1</strain>
    </source>
</reference>
<evidence type="ECO:0008006" key="4">
    <source>
        <dbReference type="Google" id="ProtNLM"/>
    </source>
</evidence>
<accession>A0ABS1KMP7</accession>
<name>A0ABS1KMP7_9BACT</name>